<proteinExistence type="predicted"/>
<feature type="compositionally biased region" description="Basic and acidic residues" evidence="1">
    <location>
        <begin position="191"/>
        <end position="201"/>
    </location>
</feature>
<protein>
    <submittedName>
        <fullName evidence="2">Uncharacterized protein</fullName>
    </submittedName>
</protein>
<evidence type="ECO:0000313" key="3">
    <source>
        <dbReference type="Proteomes" id="UP000246991"/>
    </source>
</evidence>
<keyword evidence="3" id="KW-1185">Reference proteome</keyword>
<evidence type="ECO:0000256" key="1">
    <source>
        <dbReference type="SAM" id="MobiDB-lite"/>
    </source>
</evidence>
<feature type="compositionally biased region" description="Basic residues" evidence="1">
    <location>
        <begin position="260"/>
        <end position="270"/>
    </location>
</feature>
<dbReference type="Proteomes" id="UP000246991">
    <property type="component" value="Unassembled WGS sequence"/>
</dbReference>
<feature type="region of interest" description="Disordered" evidence="1">
    <location>
        <begin position="17"/>
        <end position="101"/>
    </location>
</feature>
<feature type="region of interest" description="Disordered" evidence="1">
    <location>
        <begin position="260"/>
        <end position="344"/>
    </location>
</feature>
<gene>
    <name evidence="2" type="ORF">C7212DRAFT_343739</name>
</gene>
<dbReference type="AlphaFoldDB" id="A0A317SUC4"/>
<accession>A0A317SUC4</accession>
<feature type="compositionally biased region" description="Polar residues" evidence="1">
    <location>
        <begin position="41"/>
        <end position="55"/>
    </location>
</feature>
<dbReference type="EMBL" id="PYWC01000028">
    <property type="protein sequence ID" value="PWW77006.1"/>
    <property type="molecule type" value="Genomic_DNA"/>
</dbReference>
<feature type="region of interest" description="Disordered" evidence="1">
    <location>
        <begin position="169"/>
        <end position="237"/>
    </location>
</feature>
<feature type="compositionally biased region" description="Basic residues" evidence="1">
    <location>
        <begin position="278"/>
        <end position="290"/>
    </location>
</feature>
<organism evidence="2 3">
    <name type="scientific">Tuber magnatum</name>
    <name type="common">white Piedmont truffle</name>
    <dbReference type="NCBI Taxonomy" id="42249"/>
    <lineage>
        <taxon>Eukaryota</taxon>
        <taxon>Fungi</taxon>
        <taxon>Dikarya</taxon>
        <taxon>Ascomycota</taxon>
        <taxon>Pezizomycotina</taxon>
        <taxon>Pezizomycetes</taxon>
        <taxon>Pezizales</taxon>
        <taxon>Tuberaceae</taxon>
        <taxon>Tuber</taxon>
    </lineage>
</organism>
<reference evidence="2 3" key="1">
    <citation type="submission" date="2018-03" db="EMBL/GenBank/DDBJ databases">
        <title>Genomes of Pezizomycetes fungi and the evolution of truffles.</title>
        <authorList>
            <person name="Murat C."/>
            <person name="Payen T."/>
            <person name="Noel B."/>
            <person name="Kuo A."/>
            <person name="Martin F.M."/>
        </authorList>
    </citation>
    <scope>NUCLEOTIDE SEQUENCE [LARGE SCALE GENOMIC DNA]</scope>
    <source>
        <strain evidence="2">091103-1</strain>
    </source>
</reference>
<feature type="compositionally biased region" description="Basic and acidic residues" evidence="1">
    <location>
        <begin position="17"/>
        <end position="29"/>
    </location>
</feature>
<feature type="compositionally biased region" description="Polar residues" evidence="1">
    <location>
        <begin position="206"/>
        <end position="221"/>
    </location>
</feature>
<dbReference type="OrthoDB" id="5393279at2759"/>
<sequence length="344" mass="37548">MGLLDTIFSWVLTREQRERHSRAVWEKSVRKSSFPEVPATPYNTPTTPRSEAMTPSLSSSSTSSSTSSTASSGICSPVRSRPSTSYSTSPRPEYRRHTSITRSPISYDALIETKSPAPAPSTKSTATTAPLLLYPLPPLGPMEGIGKYRRSIHVTEQFIDSLRGDDIAALQPLPSSTSSSPTNPTSYLTEYEPRQGRRLWRDCPGNRTTTTPPRAYSTSPTILPAEESPKRQRSLPPRWKAAAAEIEVEEVVTVDPVRKSGRGVQSKRKVVTVDPVRKSGRGVQSKRKVQGGRGKQQRVGGGKRQPTGPYPPLKAPRITGLGLKRVAPARNMSASMETLLSGEE</sequence>
<feature type="compositionally biased region" description="Gly residues" evidence="1">
    <location>
        <begin position="291"/>
        <end position="303"/>
    </location>
</feature>
<feature type="compositionally biased region" description="Low complexity" evidence="1">
    <location>
        <begin position="56"/>
        <end position="91"/>
    </location>
</feature>
<name>A0A317SUC4_9PEZI</name>
<comment type="caution">
    <text evidence="2">The sequence shown here is derived from an EMBL/GenBank/DDBJ whole genome shotgun (WGS) entry which is preliminary data.</text>
</comment>
<evidence type="ECO:0000313" key="2">
    <source>
        <dbReference type="EMBL" id="PWW77006.1"/>
    </source>
</evidence>
<feature type="compositionally biased region" description="Low complexity" evidence="1">
    <location>
        <begin position="174"/>
        <end position="186"/>
    </location>
</feature>